<evidence type="ECO:0000256" key="11">
    <source>
        <dbReference type="SAM" id="Phobius"/>
    </source>
</evidence>
<dbReference type="Proteomes" id="UP001386955">
    <property type="component" value="Unassembled WGS sequence"/>
</dbReference>
<keyword evidence="3" id="KW-0813">Transport</keyword>
<dbReference type="GO" id="GO:0005484">
    <property type="term" value="F:SNAP receptor activity"/>
    <property type="evidence" value="ECO:0007669"/>
    <property type="project" value="TreeGrafter"/>
</dbReference>
<evidence type="ECO:0000256" key="9">
    <source>
        <dbReference type="ARBA" id="ARBA00023136"/>
    </source>
</evidence>
<sequence length="356" mass="39813">MWTGIILRFIYVPAPNTTDRLCNASPSSQFSPILCILSNLPPPPPFAPSPPTHTFPIAFSAATPVSPRRISASTPLPSPHRHSLSHFLSSVFTIFSQLSRSRLLLVRILVSDLFRICMGISKTEINLRRLLAAAPQQQNQSKLVHYVATLREQLEQLAEERTLEGLPRISKAMLSDYSEKIEAIASKLVNHVIDTQEPEEFEKNFVKENSSEIEEKKQLLLSSGLRRRPVPASSTEDKLREPADPDHTSPVKLDAAAHAHIEKHRKLQEDLTDEMVVLAKQLKESSLMMSQSLQNTEKILDSTEKAIEHSLASTGHANVRATAIYSESSKTSCFTWLAMFVMTCVFVMVILLIRIT</sequence>
<dbReference type="PANTHER" id="PTHR13050:SF7">
    <property type="entry name" value="VESICLE TRANSPORT PROTEIN USE1"/>
    <property type="match status" value="1"/>
</dbReference>
<dbReference type="PANTHER" id="PTHR13050">
    <property type="entry name" value="USE1-LIKE PROTEIN"/>
    <property type="match status" value="1"/>
</dbReference>
<evidence type="ECO:0000256" key="7">
    <source>
        <dbReference type="ARBA" id="ARBA00022927"/>
    </source>
</evidence>
<evidence type="ECO:0000256" key="2">
    <source>
        <dbReference type="ARBA" id="ARBA00007891"/>
    </source>
</evidence>
<keyword evidence="6" id="KW-0931">ER-Golgi transport</keyword>
<keyword evidence="4 11" id="KW-0812">Transmembrane</keyword>
<feature type="compositionally biased region" description="Basic and acidic residues" evidence="10">
    <location>
        <begin position="235"/>
        <end position="250"/>
    </location>
</feature>
<evidence type="ECO:0008006" key="14">
    <source>
        <dbReference type="Google" id="ProtNLM"/>
    </source>
</evidence>
<dbReference type="GO" id="GO:0031201">
    <property type="term" value="C:SNARE complex"/>
    <property type="evidence" value="ECO:0007669"/>
    <property type="project" value="TreeGrafter"/>
</dbReference>
<gene>
    <name evidence="12" type="ORF">VNO78_22979</name>
</gene>
<comment type="similarity">
    <text evidence="2">Belongs to the USE1 family.</text>
</comment>
<dbReference type="InterPro" id="IPR019150">
    <property type="entry name" value="Vesicle_transport_protein_Use1"/>
</dbReference>
<organism evidence="12 13">
    <name type="scientific">Psophocarpus tetragonolobus</name>
    <name type="common">Winged bean</name>
    <name type="synonym">Dolichos tetragonolobus</name>
    <dbReference type="NCBI Taxonomy" id="3891"/>
    <lineage>
        <taxon>Eukaryota</taxon>
        <taxon>Viridiplantae</taxon>
        <taxon>Streptophyta</taxon>
        <taxon>Embryophyta</taxon>
        <taxon>Tracheophyta</taxon>
        <taxon>Spermatophyta</taxon>
        <taxon>Magnoliopsida</taxon>
        <taxon>eudicotyledons</taxon>
        <taxon>Gunneridae</taxon>
        <taxon>Pentapetalae</taxon>
        <taxon>rosids</taxon>
        <taxon>fabids</taxon>
        <taxon>Fabales</taxon>
        <taxon>Fabaceae</taxon>
        <taxon>Papilionoideae</taxon>
        <taxon>50 kb inversion clade</taxon>
        <taxon>NPAAA clade</taxon>
        <taxon>indigoferoid/millettioid clade</taxon>
        <taxon>Phaseoleae</taxon>
        <taxon>Psophocarpus</taxon>
    </lineage>
</organism>
<proteinExistence type="inferred from homology"/>
<reference evidence="12 13" key="1">
    <citation type="submission" date="2024-01" db="EMBL/GenBank/DDBJ databases">
        <title>The genomes of 5 underutilized Papilionoideae crops provide insights into root nodulation and disease resistanc.</title>
        <authorList>
            <person name="Jiang F."/>
        </authorList>
    </citation>
    <scope>NUCLEOTIDE SEQUENCE [LARGE SCALE GENOMIC DNA]</scope>
    <source>
        <strain evidence="12">DUOXIRENSHENG_FW03</strain>
        <tissue evidence="12">Leaves</tissue>
    </source>
</reference>
<accession>A0AAN9XD27</accession>
<dbReference type="CDD" id="cd15860">
    <property type="entry name" value="SNARE_USE1"/>
    <property type="match status" value="1"/>
</dbReference>
<evidence type="ECO:0000256" key="4">
    <source>
        <dbReference type="ARBA" id="ARBA00022692"/>
    </source>
</evidence>
<dbReference type="Pfam" id="PF09753">
    <property type="entry name" value="Use1"/>
    <property type="match status" value="1"/>
</dbReference>
<evidence type="ECO:0000256" key="1">
    <source>
        <dbReference type="ARBA" id="ARBA00004163"/>
    </source>
</evidence>
<keyword evidence="13" id="KW-1185">Reference proteome</keyword>
<evidence type="ECO:0000313" key="12">
    <source>
        <dbReference type="EMBL" id="KAK7388170.1"/>
    </source>
</evidence>
<protein>
    <recommendedName>
        <fullName evidence="14">Membrane fusion protein Use1</fullName>
    </recommendedName>
</protein>
<dbReference type="GO" id="GO:0015031">
    <property type="term" value="P:protein transport"/>
    <property type="evidence" value="ECO:0007669"/>
    <property type="project" value="UniProtKB-KW"/>
</dbReference>
<keyword evidence="5" id="KW-0256">Endoplasmic reticulum</keyword>
<evidence type="ECO:0000256" key="6">
    <source>
        <dbReference type="ARBA" id="ARBA00022892"/>
    </source>
</evidence>
<keyword evidence="8 11" id="KW-1133">Transmembrane helix</keyword>
<evidence type="ECO:0000256" key="8">
    <source>
        <dbReference type="ARBA" id="ARBA00022989"/>
    </source>
</evidence>
<keyword evidence="7" id="KW-0653">Protein transport</keyword>
<keyword evidence="9 11" id="KW-0472">Membrane</keyword>
<dbReference type="GO" id="GO:0005789">
    <property type="term" value="C:endoplasmic reticulum membrane"/>
    <property type="evidence" value="ECO:0007669"/>
    <property type="project" value="UniProtKB-SubCell"/>
</dbReference>
<evidence type="ECO:0000256" key="10">
    <source>
        <dbReference type="SAM" id="MobiDB-lite"/>
    </source>
</evidence>
<comment type="subcellular location">
    <subcellularLocation>
        <location evidence="1">Endoplasmic reticulum membrane</location>
        <topology evidence="1">Single-pass type IV membrane protein</topology>
    </subcellularLocation>
</comment>
<evidence type="ECO:0000256" key="5">
    <source>
        <dbReference type="ARBA" id="ARBA00022824"/>
    </source>
</evidence>
<dbReference type="GO" id="GO:0006890">
    <property type="term" value="P:retrograde vesicle-mediated transport, Golgi to endoplasmic reticulum"/>
    <property type="evidence" value="ECO:0007669"/>
    <property type="project" value="TreeGrafter"/>
</dbReference>
<comment type="caution">
    <text evidence="12">The sequence shown here is derived from an EMBL/GenBank/DDBJ whole genome shotgun (WGS) entry which is preliminary data.</text>
</comment>
<feature type="transmembrane region" description="Helical" evidence="11">
    <location>
        <begin position="334"/>
        <end position="353"/>
    </location>
</feature>
<evidence type="ECO:0000313" key="13">
    <source>
        <dbReference type="Proteomes" id="UP001386955"/>
    </source>
</evidence>
<dbReference type="EMBL" id="JAYMYS010000006">
    <property type="protein sequence ID" value="KAK7388170.1"/>
    <property type="molecule type" value="Genomic_DNA"/>
</dbReference>
<evidence type="ECO:0000256" key="3">
    <source>
        <dbReference type="ARBA" id="ARBA00022448"/>
    </source>
</evidence>
<name>A0AAN9XD27_PSOTE</name>
<feature type="region of interest" description="Disordered" evidence="10">
    <location>
        <begin position="219"/>
        <end position="250"/>
    </location>
</feature>
<dbReference type="AlphaFoldDB" id="A0AAN9XD27"/>